<gene>
    <name evidence="1" type="ORF">C8034_v010726</name>
</gene>
<evidence type="ECO:0000313" key="2">
    <source>
        <dbReference type="Proteomes" id="UP000295604"/>
    </source>
</evidence>
<proteinExistence type="predicted"/>
<keyword evidence="2" id="KW-1185">Reference proteome</keyword>
<dbReference type="Proteomes" id="UP000295604">
    <property type="component" value="Unassembled WGS sequence"/>
</dbReference>
<comment type="caution">
    <text evidence="1">The sequence shown here is derived from an EMBL/GenBank/DDBJ whole genome shotgun (WGS) entry which is preliminary data.</text>
</comment>
<organism evidence="1 2">
    <name type="scientific">Colletotrichum sidae</name>
    <dbReference type="NCBI Taxonomy" id="1347389"/>
    <lineage>
        <taxon>Eukaryota</taxon>
        <taxon>Fungi</taxon>
        <taxon>Dikarya</taxon>
        <taxon>Ascomycota</taxon>
        <taxon>Pezizomycotina</taxon>
        <taxon>Sordariomycetes</taxon>
        <taxon>Hypocreomycetidae</taxon>
        <taxon>Glomerellales</taxon>
        <taxon>Glomerellaceae</taxon>
        <taxon>Colletotrichum</taxon>
        <taxon>Colletotrichum orbiculare species complex</taxon>
    </lineage>
</organism>
<dbReference type="EMBL" id="QAPF01000060">
    <property type="protein sequence ID" value="TEA18699.1"/>
    <property type="molecule type" value="Genomic_DNA"/>
</dbReference>
<sequence>MVHVPNSDSGRTHWAISWTRHTQYDARRNIPTAQQKKAGGEYGYLRYQAQRKCRNGAWGRTNWDLERRKMEWTWLTVVGRGHWCDAVPMFRSVGRRRAGLSSSGGKTAESLGRERGGAPDVVVLNVCGPRPSRKRKKWCKKPFDEWQNKGDEQRLFAKAKGSLLGLLH</sequence>
<evidence type="ECO:0000313" key="1">
    <source>
        <dbReference type="EMBL" id="TEA18699.1"/>
    </source>
</evidence>
<dbReference type="AlphaFoldDB" id="A0A4R8TJN0"/>
<name>A0A4R8TJN0_9PEZI</name>
<protein>
    <submittedName>
        <fullName evidence="1">Uncharacterized protein</fullName>
    </submittedName>
</protein>
<reference evidence="1 2" key="1">
    <citation type="submission" date="2018-11" db="EMBL/GenBank/DDBJ databases">
        <title>Genome sequence and assembly of Colletotrichum sidae.</title>
        <authorList>
            <person name="Gan P."/>
            <person name="Shirasu K."/>
        </authorList>
    </citation>
    <scope>NUCLEOTIDE SEQUENCE [LARGE SCALE GENOMIC DNA]</scope>
    <source>
        <strain evidence="1 2">CBS 518.97</strain>
    </source>
</reference>
<accession>A0A4R8TJN0</accession>